<reference evidence="1" key="1">
    <citation type="journal article" date="2017" name="Parasit. Vectors">
        <title>Sialotranscriptomics of Rhipicephalus zambeziensis reveals intricate expression profiles of secretory proteins and suggests tight temporal transcriptional regulation during blood-feeding.</title>
        <authorList>
            <person name="de Castro M.H."/>
            <person name="de Klerk D."/>
            <person name="Pienaar R."/>
            <person name="Rees D.J.G."/>
            <person name="Mans B.J."/>
        </authorList>
    </citation>
    <scope>NUCLEOTIDE SEQUENCE</scope>
    <source>
        <tissue evidence="1">Salivary glands</tissue>
    </source>
</reference>
<name>A0A224YIX9_9ACAR</name>
<dbReference type="AlphaFoldDB" id="A0A224YIX9"/>
<organism evidence="1">
    <name type="scientific">Rhipicephalus zambeziensis</name>
    <dbReference type="NCBI Taxonomy" id="60191"/>
    <lineage>
        <taxon>Eukaryota</taxon>
        <taxon>Metazoa</taxon>
        <taxon>Ecdysozoa</taxon>
        <taxon>Arthropoda</taxon>
        <taxon>Chelicerata</taxon>
        <taxon>Arachnida</taxon>
        <taxon>Acari</taxon>
        <taxon>Parasitiformes</taxon>
        <taxon>Ixodida</taxon>
        <taxon>Ixodoidea</taxon>
        <taxon>Ixodidae</taxon>
        <taxon>Rhipicephalinae</taxon>
        <taxon>Rhipicephalus</taxon>
        <taxon>Rhipicephalus</taxon>
    </lineage>
</organism>
<dbReference type="EMBL" id="GFPF01003325">
    <property type="protein sequence ID" value="MAA14471.1"/>
    <property type="molecule type" value="Transcribed_RNA"/>
</dbReference>
<proteinExistence type="predicted"/>
<protein>
    <submittedName>
        <fullName evidence="1">Uncharacterized protein</fullName>
    </submittedName>
</protein>
<sequence length="131" mass="14923">MYPFASDTGATMTAYVIRLSATHRRQAPVLTGMPTARLHMRLPSTRSGLPGMTRPSCHLHQMASSSCLQSSALPQGLLPSQKRVRVPRTRPTLTVYQDLRRWQSPRKPHDFWTSRFYSSLTATLFDLRPRK</sequence>
<evidence type="ECO:0000313" key="1">
    <source>
        <dbReference type="EMBL" id="MAA14471.1"/>
    </source>
</evidence>
<accession>A0A224YIX9</accession>